<sequence length="120" mass="14063">MPHRLLLRHLPRRNRHLLAMSPEPNARKPIEDFMEKQGFVSKVHRKKTHLKPMARHIQRSNSGKSVIRSRVEHVFADQKSQTGLFVQTVGIARAIMRIGLANIVYNMRRFPFWERMNASA</sequence>
<accession>A0ABQ0J1L0</accession>
<gene>
    <name evidence="1" type="ORF">NBRC3257_3323</name>
</gene>
<dbReference type="Proteomes" id="UP000018209">
    <property type="component" value="Unassembled WGS sequence"/>
</dbReference>
<name>A0ABQ0J1L0_GLUTH</name>
<evidence type="ECO:0000313" key="2">
    <source>
        <dbReference type="Proteomes" id="UP000018209"/>
    </source>
</evidence>
<dbReference type="EMBL" id="BASM01000085">
    <property type="protein sequence ID" value="GAD28324.1"/>
    <property type="molecule type" value="Genomic_DNA"/>
</dbReference>
<organism evidence="1 2">
    <name type="scientific">Gluconobacter thailandicus NBRC 3257</name>
    <dbReference type="NCBI Taxonomy" id="1381097"/>
    <lineage>
        <taxon>Bacteria</taxon>
        <taxon>Pseudomonadati</taxon>
        <taxon>Pseudomonadota</taxon>
        <taxon>Alphaproteobacteria</taxon>
        <taxon>Acetobacterales</taxon>
        <taxon>Acetobacteraceae</taxon>
        <taxon>Gluconobacter</taxon>
    </lineage>
</organism>
<keyword evidence="2" id="KW-1185">Reference proteome</keyword>
<reference evidence="1 2" key="1">
    <citation type="submission" date="2013-08" db="EMBL/GenBank/DDBJ databases">
        <title>Gluconobacter thailandicus NBRC 3257 whole genome sequence.</title>
        <authorList>
            <person name="Matsutani M."/>
            <person name="Yakushi T."/>
            <person name="Matsushita K."/>
        </authorList>
    </citation>
    <scope>NUCLEOTIDE SEQUENCE [LARGE SCALE GENOMIC DNA]</scope>
    <source>
        <strain evidence="1 2">NBRC 3257</strain>
    </source>
</reference>
<proteinExistence type="predicted"/>
<comment type="caution">
    <text evidence="1">The sequence shown here is derived from an EMBL/GenBank/DDBJ whole genome shotgun (WGS) entry which is preliminary data.</text>
</comment>
<evidence type="ECO:0000313" key="1">
    <source>
        <dbReference type="EMBL" id="GAD28324.1"/>
    </source>
</evidence>
<protein>
    <submittedName>
        <fullName evidence="1">Transposase</fullName>
    </submittedName>
</protein>